<sequence length="108" mass="12180">MANGAKTRHSQKGASEDQPGQVARKTHASTNVSKELKLALTVSTKVDQETDRGFHIPDRANYQATVMTDQTRLYTPERARCKATVRKHGKVQTKTRTQRVCRPYNSRP</sequence>
<gene>
    <name evidence="2" type="ORF">LLUT_LOCUS27190</name>
</gene>
<reference evidence="2 3" key="1">
    <citation type="submission" date="2024-03" db="EMBL/GenBank/DDBJ databases">
        <authorList>
            <person name="Martinez-Hernandez J."/>
        </authorList>
    </citation>
    <scope>NUCLEOTIDE SEQUENCE [LARGE SCALE GENOMIC DNA]</scope>
</reference>
<feature type="region of interest" description="Disordered" evidence="1">
    <location>
        <begin position="84"/>
        <end position="108"/>
    </location>
</feature>
<feature type="compositionally biased region" description="Basic residues" evidence="1">
    <location>
        <begin position="84"/>
        <end position="99"/>
    </location>
</feature>
<dbReference type="EMBL" id="CAXHTB010000019">
    <property type="protein sequence ID" value="CAL0326130.1"/>
    <property type="molecule type" value="Genomic_DNA"/>
</dbReference>
<feature type="region of interest" description="Disordered" evidence="1">
    <location>
        <begin position="1"/>
        <end position="33"/>
    </location>
</feature>
<comment type="caution">
    <text evidence="2">The sequence shown here is derived from an EMBL/GenBank/DDBJ whole genome shotgun (WGS) entry which is preliminary data.</text>
</comment>
<proteinExistence type="predicted"/>
<evidence type="ECO:0000313" key="2">
    <source>
        <dbReference type="EMBL" id="CAL0326130.1"/>
    </source>
</evidence>
<keyword evidence="3" id="KW-1185">Reference proteome</keyword>
<accession>A0AAV1XYI0</accession>
<name>A0AAV1XYI0_LUPLU</name>
<evidence type="ECO:0000313" key="3">
    <source>
        <dbReference type="Proteomes" id="UP001497480"/>
    </source>
</evidence>
<protein>
    <submittedName>
        <fullName evidence="2">Uncharacterized protein</fullName>
    </submittedName>
</protein>
<organism evidence="2 3">
    <name type="scientific">Lupinus luteus</name>
    <name type="common">European yellow lupine</name>
    <dbReference type="NCBI Taxonomy" id="3873"/>
    <lineage>
        <taxon>Eukaryota</taxon>
        <taxon>Viridiplantae</taxon>
        <taxon>Streptophyta</taxon>
        <taxon>Embryophyta</taxon>
        <taxon>Tracheophyta</taxon>
        <taxon>Spermatophyta</taxon>
        <taxon>Magnoliopsida</taxon>
        <taxon>eudicotyledons</taxon>
        <taxon>Gunneridae</taxon>
        <taxon>Pentapetalae</taxon>
        <taxon>rosids</taxon>
        <taxon>fabids</taxon>
        <taxon>Fabales</taxon>
        <taxon>Fabaceae</taxon>
        <taxon>Papilionoideae</taxon>
        <taxon>50 kb inversion clade</taxon>
        <taxon>genistoids sensu lato</taxon>
        <taxon>core genistoids</taxon>
        <taxon>Genisteae</taxon>
        <taxon>Lupinus</taxon>
    </lineage>
</organism>
<dbReference type="AlphaFoldDB" id="A0AAV1XYI0"/>
<evidence type="ECO:0000256" key="1">
    <source>
        <dbReference type="SAM" id="MobiDB-lite"/>
    </source>
</evidence>
<feature type="compositionally biased region" description="Basic residues" evidence="1">
    <location>
        <begin position="1"/>
        <end position="11"/>
    </location>
</feature>
<dbReference type="Proteomes" id="UP001497480">
    <property type="component" value="Unassembled WGS sequence"/>
</dbReference>